<evidence type="ECO:0000313" key="2">
    <source>
        <dbReference type="EMBL" id="GMT25909.1"/>
    </source>
</evidence>
<dbReference type="EMBL" id="BTSY01000004">
    <property type="protein sequence ID" value="GMT25909.1"/>
    <property type="molecule type" value="Genomic_DNA"/>
</dbReference>
<feature type="transmembrane region" description="Helical" evidence="1">
    <location>
        <begin position="121"/>
        <end position="141"/>
    </location>
</feature>
<keyword evidence="3" id="KW-1185">Reference proteome</keyword>
<comment type="caution">
    <text evidence="2">The sequence shown here is derived from an EMBL/GenBank/DDBJ whole genome shotgun (WGS) entry which is preliminary data.</text>
</comment>
<reference evidence="2" key="1">
    <citation type="submission" date="2023-10" db="EMBL/GenBank/DDBJ databases">
        <title>Genome assembly of Pristionchus species.</title>
        <authorList>
            <person name="Yoshida K."/>
            <person name="Sommer R.J."/>
        </authorList>
    </citation>
    <scope>NUCLEOTIDE SEQUENCE</scope>
    <source>
        <strain evidence="2">RS5133</strain>
    </source>
</reference>
<dbReference type="Proteomes" id="UP001432322">
    <property type="component" value="Unassembled WGS sequence"/>
</dbReference>
<sequence length="179" mass="20373">VKVLNLLILSYMIVLMTMAVHFKADQDSPLPLLVPIVVAFYSWMAVVCREKWLFLPLALSIGFEVLMGGARLMYVDVITHTSRGHDINDPSMRMVADFYPGFVADVNEHPHYGGWFRTRELFLFFFYATVLFFAVAEIELINRDRQVSTIRNQLDHIAVIENADAVGPEHPSAPPPSYE</sequence>
<keyword evidence="1" id="KW-0812">Transmembrane</keyword>
<gene>
    <name evidence="2" type="ORF">PFISCL1PPCAC_17206</name>
</gene>
<evidence type="ECO:0000256" key="1">
    <source>
        <dbReference type="SAM" id="Phobius"/>
    </source>
</evidence>
<keyword evidence="1" id="KW-0472">Membrane</keyword>
<feature type="non-terminal residue" evidence="2">
    <location>
        <position position="1"/>
    </location>
</feature>
<evidence type="ECO:0000313" key="3">
    <source>
        <dbReference type="Proteomes" id="UP001432322"/>
    </source>
</evidence>
<accession>A0AAV5W1X5</accession>
<organism evidence="2 3">
    <name type="scientific">Pristionchus fissidentatus</name>
    <dbReference type="NCBI Taxonomy" id="1538716"/>
    <lineage>
        <taxon>Eukaryota</taxon>
        <taxon>Metazoa</taxon>
        <taxon>Ecdysozoa</taxon>
        <taxon>Nematoda</taxon>
        <taxon>Chromadorea</taxon>
        <taxon>Rhabditida</taxon>
        <taxon>Rhabditina</taxon>
        <taxon>Diplogasteromorpha</taxon>
        <taxon>Diplogasteroidea</taxon>
        <taxon>Neodiplogasteridae</taxon>
        <taxon>Pristionchus</taxon>
    </lineage>
</organism>
<feature type="transmembrane region" description="Helical" evidence="1">
    <location>
        <begin position="7"/>
        <end position="24"/>
    </location>
</feature>
<feature type="transmembrane region" description="Helical" evidence="1">
    <location>
        <begin position="54"/>
        <end position="74"/>
    </location>
</feature>
<feature type="non-terminal residue" evidence="2">
    <location>
        <position position="179"/>
    </location>
</feature>
<protein>
    <submittedName>
        <fullName evidence="2">Uncharacterized protein</fullName>
    </submittedName>
</protein>
<feature type="transmembrane region" description="Helical" evidence="1">
    <location>
        <begin position="30"/>
        <end position="47"/>
    </location>
</feature>
<proteinExistence type="predicted"/>
<name>A0AAV5W1X5_9BILA</name>
<dbReference type="AlphaFoldDB" id="A0AAV5W1X5"/>
<keyword evidence="1" id="KW-1133">Transmembrane helix</keyword>